<dbReference type="InterPro" id="IPR044752">
    <property type="entry name" value="PIN-like_EXO1"/>
</dbReference>
<keyword evidence="9" id="KW-0460">Magnesium</keyword>
<dbReference type="GO" id="GO:0017108">
    <property type="term" value="F:5'-flap endonuclease activity"/>
    <property type="evidence" value="ECO:0007669"/>
    <property type="project" value="TreeGrafter"/>
</dbReference>
<keyword evidence="5" id="KW-0479">Metal-binding</keyword>
<evidence type="ECO:0000256" key="12">
    <source>
        <dbReference type="ARBA" id="ARBA00023204"/>
    </source>
</evidence>
<keyword evidence="6" id="KW-0227">DNA damage</keyword>
<keyword evidence="8" id="KW-0269">Exonuclease</keyword>
<dbReference type="GO" id="GO:0006281">
    <property type="term" value="P:DNA repair"/>
    <property type="evidence" value="ECO:0007669"/>
    <property type="project" value="UniProtKB-KW"/>
</dbReference>
<protein>
    <submittedName>
        <fullName evidence="17">Rad2 nuclease</fullName>
    </submittedName>
</protein>
<keyword evidence="4" id="KW-0540">Nuclease</keyword>
<feature type="domain" description="XPG N-terminal" evidence="16">
    <location>
        <begin position="1"/>
        <end position="99"/>
    </location>
</feature>
<dbReference type="FunFam" id="1.10.150.20:FF:000011">
    <property type="entry name" value="exonuclease 1"/>
    <property type="match status" value="1"/>
</dbReference>
<feature type="compositionally biased region" description="Low complexity" evidence="14">
    <location>
        <begin position="576"/>
        <end position="591"/>
    </location>
</feature>
<dbReference type="CDD" id="cd09908">
    <property type="entry name" value="H3TH_EXO1"/>
    <property type="match status" value="1"/>
</dbReference>
<evidence type="ECO:0000256" key="14">
    <source>
        <dbReference type="SAM" id="MobiDB-lite"/>
    </source>
</evidence>
<dbReference type="Gene3D" id="3.40.50.1010">
    <property type="entry name" value="5'-nuclease"/>
    <property type="match status" value="1"/>
</dbReference>
<dbReference type="InterPro" id="IPR036279">
    <property type="entry name" value="5-3_exonuclease_C_sf"/>
</dbReference>
<reference evidence="17 18" key="1">
    <citation type="journal article" date="2019" name="BMC Genomics">
        <title>Chromosome level assembly and comparative genome analysis confirm lager-brewing yeasts originated from a single hybridization.</title>
        <authorList>
            <person name="Salazar A.N."/>
            <person name="Gorter de Vries A.R."/>
            <person name="van den Broek M."/>
            <person name="Brouwers N."/>
            <person name="de la Torre Cortes P."/>
            <person name="Kuijpers N.G.A."/>
            <person name="Daran J.G."/>
            <person name="Abeel T."/>
        </authorList>
    </citation>
    <scope>NUCLEOTIDE SEQUENCE [LARGE SCALE GENOMIC DNA]</scope>
    <source>
        <strain evidence="17 18">CBS 1483</strain>
    </source>
</reference>
<proteinExistence type="inferred from homology"/>
<dbReference type="GO" id="GO:0005634">
    <property type="term" value="C:nucleus"/>
    <property type="evidence" value="ECO:0007669"/>
    <property type="project" value="UniProtKB-SubCell"/>
</dbReference>
<evidence type="ECO:0000256" key="2">
    <source>
        <dbReference type="ARBA" id="ARBA00004123"/>
    </source>
</evidence>
<comment type="similarity">
    <text evidence="3">Belongs to the XPG/RAD2 endonuclease family. EXO1 subfamily.</text>
</comment>
<feature type="region of interest" description="Disordered" evidence="14">
    <location>
        <begin position="537"/>
        <end position="591"/>
    </location>
</feature>
<keyword evidence="13" id="KW-0539">Nucleus</keyword>
<keyword evidence="10" id="KW-0267">Excision nuclease</keyword>
<evidence type="ECO:0000259" key="16">
    <source>
        <dbReference type="SMART" id="SM00485"/>
    </source>
</evidence>
<dbReference type="SUPFAM" id="SSF88723">
    <property type="entry name" value="PIN domain-like"/>
    <property type="match status" value="1"/>
</dbReference>
<dbReference type="Proteomes" id="UP000501346">
    <property type="component" value="Chromosome SeVIII-SeXV"/>
</dbReference>
<feature type="domain" description="XPG-I" evidence="15">
    <location>
        <begin position="138"/>
        <end position="209"/>
    </location>
</feature>
<feature type="compositionally biased region" description="Acidic residues" evidence="14">
    <location>
        <begin position="501"/>
        <end position="517"/>
    </location>
</feature>
<dbReference type="PANTHER" id="PTHR11081">
    <property type="entry name" value="FLAP ENDONUCLEASE FAMILY MEMBER"/>
    <property type="match status" value="1"/>
</dbReference>
<evidence type="ECO:0000256" key="5">
    <source>
        <dbReference type="ARBA" id="ARBA00022723"/>
    </source>
</evidence>
<evidence type="ECO:0000256" key="8">
    <source>
        <dbReference type="ARBA" id="ARBA00022839"/>
    </source>
</evidence>
<dbReference type="GO" id="GO:0003677">
    <property type="term" value="F:DNA binding"/>
    <property type="evidence" value="ECO:0007669"/>
    <property type="project" value="UniProtKB-KW"/>
</dbReference>
<dbReference type="InterPro" id="IPR037315">
    <property type="entry name" value="EXO1_H3TH"/>
</dbReference>
<comment type="subcellular location">
    <subcellularLocation>
        <location evidence="2">Nucleus</location>
    </subcellularLocation>
</comment>
<feature type="compositionally biased region" description="Low complexity" evidence="14">
    <location>
        <begin position="552"/>
        <end position="562"/>
    </location>
</feature>
<evidence type="ECO:0000256" key="3">
    <source>
        <dbReference type="ARBA" id="ARBA00010563"/>
    </source>
</evidence>
<evidence type="ECO:0000256" key="11">
    <source>
        <dbReference type="ARBA" id="ARBA00023125"/>
    </source>
</evidence>
<dbReference type="InterPro" id="IPR029060">
    <property type="entry name" value="PIN-like_dom_sf"/>
</dbReference>
<keyword evidence="11" id="KW-0238">DNA-binding</keyword>
<evidence type="ECO:0000259" key="15">
    <source>
        <dbReference type="SMART" id="SM00484"/>
    </source>
</evidence>
<dbReference type="EMBL" id="CP049005">
    <property type="protein sequence ID" value="QID85410.1"/>
    <property type="molecule type" value="Genomic_DNA"/>
</dbReference>
<dbReference type="Gene3D" id="1.10.150.20">
    <property type="entry name" value="5' to 3' exonuclease, C-terminal subdomain"/>
    <property type="match status" value="1"/>
</dbReference>
<keyword evidence="7" id="KW-0378">Hydrolase</keyword>
<dbReference type="InterPro" id="IPR019974">
    <property type="entry name" value="XPG_CS"/>
</dbReference>
<dbReference type="SMART" id="SM00279">
    <property type="entry name" value="HhH2"/>
    <property type="match status" value="1"/>
</dbReference>
<evidence type="ECO:0000256" key="7">
    <source>
        <dbReference type="ARBA" id="ARBA00022801"/>
    </source>
</evidence>
<dbReference type="Pfam" id="PF00867">
    <property type="entry name" value="XPG_I"/>
    <property type="match status" value="1"/>
</dbReference>
<dbReference type="GO" id="GO:0046872">
    <property type="term" value="F:metal ion binding"/>
    <property type="evidence" value="ECO:0007669"/>
    <property type="project" value="UniProtKB-KW"/>
</dbReference>
<dbReference type="InterPro" id="IPR006085">
    <property type="entry name" value="XPG_DNA_repair_N"/>
</dbReference>
<comment type="cofactor">
    <cofactor evidence="1">
        <name>Mg(2+)</name>
        <dbReference type="ChEBI" id="CHEBI:18420"/>
    </cofactor>
</comment>
<dbReference type="SMART" id="SM00484">
    <property type="entry name" value="XPGI"/>
    <property type="match status" value="1"/>
</dbReference>
<dbReference type="SMART" id="SM00485">
    <property type="entry name" value="XPGN"/>
    <property type="match status" value="1"/>
</dbReference>
<dbReference type="PROSITE" id="PS00842">
    <property type="entry name" value="XPG_2"/>
    <property type="match status" value="1"/>
</dbReference>
<gene>
    <name evidence="17" type="primary">EXO1_2</name>
    <name evidence="17" type="ORF">GRS66_007985</name>
</gene>
<evidence type="ECO:0000256" key="10">
    <source>
        <dbReference type="ARBA" id="ARBA00022881"/>
    </source>
</evidence>
<evidence type="ECO:0000313" key="17">
    <source>
        <dbReference type="EMBL" id="QID85410.1"/>
    </source>
</evidence>
<evidence type="ECO:0000256" key="9">
    <source>
        <dbReference type="ARBA" id="ARBA00022842"/>
    </source>
</evidence>
<sequence>MGIQGLLPQLKPIQNPVSLRRYEGEALAIDGYAWLHRAACSCAYELAMGKPTDKYLQFFIKRFSLLKTFKTEPYLVFDGDAIPVKKSTEFKRRDKRQESKAIAERLWASGERRNAMDYFQKCVDITPEMAKCIIDYCKLNGIRYIVAPFEADSQMVYLEQKNIVQGIISEDSDLLVFGCRRLITKLNDYGECLEICRDDFSKLPKKFPLGLLNDEEIRTMVCLSGCDYTNGIPKVGLITAMKLVRRFNTIERIILSIQRDGKLTIPEAYISEYEAAVMAFQFQRVFCPIRKRIVSLKEIPSHLKDTESKRQKLYECIGHVIHRETQKKQIVHFDNDIDHHLHLKIAQGDLSPYDFHQPLANRERKLQLVSKSNLEFGKGDNNGTEVKVKPIESFFQKMQRVDHAPKIVANFHNIRQVEDKLTRTIKRRKLSNVAVVQETFRGATSKFFNKPSVTTVEDFQDEENNSQYSKGETNSQPLVGSVSESQLSTQIPSSFTRDNLEADDNPSEEVSEVVSDAEEGREIKQSLDQVNMSHDSYEIHSTDDDDDDDDVFCVNNGDVDNNTTEDYSESFDRKALTSSTSSLPRSSQRSISGCTKVLQRFRYSKSFSGGSPSRQPLFPRNVNQKSKGMVYVNRKRDDGDESADDKNVSIQRPSLRKSLMGAKSQSIVIGTKSVDDRKLFNSSPILHEGNKKTDIRVTKPSQSRPAVRSVSLLSQFVYKGK</sequence>
<dbReference type="Pfam" id="PF00752">
    <property type="entry name" value="XPG_N"/>
    <property type="match status" value="1"/>
</dbReference>
<feature type="compositionally biased region" description="Polar residues" evidence="14">
    <location>
        <begin position="465"/>
        <end position="497"/>
    </location>
</feature>
<evidence type="ECO:0000256" key="1">
    <source>
        <dbReference type="ARBA" id="ARBA00001946"/>
    </source>
</evidence>
<accession>A0A6C1E959</accession>
<evidence type="ECO:0000256" key="13">
    <source>
        <dbReference type="ARBA" id="ARBA00023242"/>
    </source>
</evidence>
<dbReference type="GO" id="GO:0035312">
    <property type="term" value="F:5'-3' DNA exonuclease activity"/>
    <property type="evidence" value="ECO:0007669"/>
    <property type="project" value="InterPro"/>
</dbReference>
<name>A0A6C1E959_SACPS</name>
<dbReference type="AlphaFoldDB" id="A0A6C1E959"/>
<keyword evidence="18" id="KW-1185">Reference proteome</keyword>
<dbReference type="InterPro" id="IPR008918">
    <property type="entry name" value="HhH2"/>
</dbReference>
<keyword evidence="12" id="KW-0234">DNA repair</keyword>
<dbReference type="PROSITE" id="PS00841">
    <property type="entry name" value="XPG_1"/>
    <property type="match status" value="1"/>
</dbReference>
<evidence type="ECO:0000256" key="4">
    <source>
        <dbReference type="ARBA" id="ARBA00022722"/>
    </source>
</evidence>
<evidence type="ECO:0000256" key="6">
    <source>
        <dbReference type="ARBA" id="ARBA00022763"/>
    </source>
</evidence>
<evidence type="ECO:0000313" key="18">
    <source>
        <dbReference type="Proteomes" id="UP000501346"/>
    </source>
</evidence>
<dbReference type="PANTHER" id="PTHR11081:SF65">
    <property type="entry name" value="DNA DAMAGE-INDUCIBLE PROTEIN DIN7-RELATED"/>
    <property type="match status" value="1"/>
</dbReference>
<dbReference type="FunFam" id="3.40.50.1010:FF:000002">
    <property type="entry name" value="Exonuclease 1, putative"/>
    <property type="match status" value="1"/>
</dbReference>
<organism evidence="17 18">
    <name type="scientific">Saccharomyces pastorianus</name>
    <name type="common">Lager yeast</name>
    <name type="synonym">Saccharomyces cerevisiae x Saccharomyces eubayanus</name>
    <dbReference type="NCBI Taxonomy" id="27292"/>
    <lineage>
        <taxon>Eukaryota</taxon>
        <taxon>Fungi</taxon>
        <taxon>Dikarya</taxon>
        <taxon>Ascomycota</taxon>
        <taxon>Saccharomycotina</taxon>
        <taxon>Saccharomycetes</taxon>
        <taxon>Saccharomycetales</taxon>
        <taxon>Saccharomycetaceae</taxon>
        <taxon>Saccharomyces</taxon>
    </lineage>
</organism>
<dbReference type="SUPFAM" id="SSF47807">
    <property type="entry name" value="5' to 3' exonuclease, C-terminal subdomain"/>
    <property type="match status" value="1"/>
</dbReference>
<dbReference type="CDD" id="cd09857">
    <property type="entry name" value="PIN_EXO1"/>
    <property type="match status" value="1"/>
</dbReference>
<dbReference type="OrthoDB" id="26491at2759"/>
<feature type="region of interest" description="Disordered" evidence="14">
    <location>
        <begin position="461"/>
        <end position="520"/>
    </location>
</feature>
<dbReference type="InterPro" id="IPR006086">
    <property type="entry name" value="XPG-I_dom"/>
</dbReference>
<dbReference type="PRINTS" id="PR00853">
    <property type="entry name" value="XPGRADSUPER"/>
</dbReference>
<dbReference type="InterPro" id="IPR006084">
    <property type="entry name" value="XPG/Rad2"/>
</dbReference>